<dbReference type="EMBL" id="JAHRHJ020000001">
    <property type="protein sequence ID" value="KAH9331502.1"/>
    <property type="molecule type" value="Genomic_DNA"/>
</dbReference>
<dbReference type="Proteomes" id="UP000824469">
    <property type="component" value="Unassembled WGS sequence"/>
</dbReference>
<feature type="non-terminal residue" evidence="1">
    <location>
        <position position="1"/>
    </location>
</feature>
<reference evidence="1 2" key="1">
    <citation type="journal article" date="2021" name="Nat. Plants">
        <title>The Taxus genome provides insights into paclitaxel biosynthesis.</title>
        <authorList>
            <person name="Xiong X."/>
            <person name="Gou J."/>
            <person name="Liao Q."/>
            <person name="Li Y."/>
            <person name="Zhou Q."/>
            <person name="Bi G."/>
            <person name="Li C."/>
            <person name="Du R."/>
            <person name="Wang X."/>
            <person name="Sun T."/>
            <person name="Guo L."/>
            <person name="Liang H."/>
            <person name="Lu P."/>
            <person name="Wu Y."/>
            <person name="Zhang Z."/>
            <person name="Ro D.K."/>
            <person name="Shang Y."/>
            <person name="Huang S."/>
            <person name="Yan J."/>
        </authorList>
    </citation>
    <scope>NUCLEOTIDE SEQUENCE [LARGE SCALE GENOMIC DNA]</scope>
    <source>
        <strain evidence="1">Ta-2019</strain>
    </source>
</reference>
<evidence type="ECO:0000313" key="2">
    <source>
        <dbReference type="Proteomes" id="UP000824469"/>
    </source>
</evidence>
<accession>A0AA38H1K7</accession>
<keyword evidence="2" id="KW-1185">Reference proteome</keyword>
<sequence length="64" mass="7359">ARASIVELTEGNLKTRIHHLQHFEGVFTYDRALNGSRATPVRELIRVENKALFLAQKFILKLRA</sequence>
<evidence type="ECO:0000313" key="1">
    <source>
        <dbReference type="EMBL" id="KAH9331502.1"/>
    </source>
</evidence>
<proteinExistence type="predicted"/>
<name>A0AA38H1K7_TAXCH</name>
<gene>
    <name evidence="1" type="ORF">KI387_003610</name>
</gene>
<dbReference type="AlphaFoldDB" id="A0AA38H1K7"/>
<comment type="caution">
    <text evidence="1">The sequence shown here is derived from an EMBL/GenBank/DDBJ whole genome shotgun (WGS) entry which is preliminary data.</text>
</comment>
<feature type="non-terminal residue" evidence="1">
    <location>
        <position position="64"/>
    </location>
</feature>
<organism evidence="1 2">
    <name type="scientific">Taxus chinensis</name>
    <name type="common">Chinese yew</name>
    <name type="synonym">Taxus wallichiana var. chinensis</name>
    <dbReference type="NCBI Taxonomy" id="29808"/>
    <lineage>
        <taxon>Eukaryota</taxon>
        <taxon>Viridiplantae</taxon>
        <taxon>Streptophyta</taxon>
        <taxon>Embryophyta</taxon>
        <taxon>Tracheophyta</taxon>
        <taxon>Spermatophyta</taxon>
        <taxon>Pinopsida</taxon>
        <taxon>Pinidae</taxon>
        <taxon>Conifers II</taxon>
        <taxon>Cupressales</taxon>
        <taxon>Taxaceae</taxon>
        <taxon>Taxus</taxon>
    </lineage>
</organism>
<protein>
    <submittedName>
        <fullName evidence="1">Uncharacterized protein</fullName>
    </submittedName>
</protein>